<feature type="non-terminal residue" evidence="1">
    <location>
        <position position="58"/>
    </location>
</feature>
<name>A0A9N9ILC5_9GLOM</name>
<protein>
    <submittedName>
        <fullName evidence="1">8892_t:CDS:1</fullName>
    </submittedName>
</protein>
<organism evidence="1 2">
    <name type="scientific">Acaulospora morrowiae</name>
    <dbReference type="NCBI Taxonomy" id="94023"/>
    <lineage>
        <taxon>Eukaryota</taxon>
        <taxon>Fungi</taxon>
        <taxon>Fungi incertae sedis</taxon>
        <taxon>Mucoromycota</taxon>
        <taxon>Glomeromycotina</taxon>
        <taxon>Glomeromycetes</taxon>
        <taxon>Diversisporales</taxon>
        <taxon>Acaulosporaceae</taxon>
        <taxon>Acaulospora</taxon>
    </lineage>
</organism>
<gene>
    <name evidence="1" type="ORF">AMORRO_LOCUS14679</name>
</gene>
<evidence type="ECO:0000313" key="2">
    <source>
        <dbReference type="Proteomes" id="UP000789342"/>
    </source>
</evidence>
<keyword evidence="2" id="KW-1185">Reference proteome</keyword>
<comment type="caution">
    <text evidence="1">The sequence shown here is derived from an EMBL/GenBank/DDBJ whole genome shotgun (WGS) entry which is preliminary data.</text>
</comment>
<dbReference type="AlphaFoldDB" id="A0A9N9ILC5"/>
<sequence length="58" mass="6599">MERCGMWNMTDGLGSFSGFRIVKLFDSGIFEQINRCKFLRITHVSISTSPDPSKLVFP</sequence>
<proteinExistence type="predicted"/>
<accession>A0A9N9ILC5</accession>
<reference evidence="1" key="1">
    <citation type="submission" date="2021-06" db="EMBL/GenBank/DDBJ databases">
        <authorList>
            <person name="Kallberg Y."/>
            <person name="Tangrot J."/>
            <person name="Rosling A."/>
        </authorList>
    </citation>
    <scope>NUCLEOTIDE SEQUENCE</scope>
    <source>
        <strain evidence="1">CL551</strain>
    </source>
</reference>
<evidence type="ECO:0000313" key="1">
    <source>
        <dbReference type="EMBL" id="CAG8740452.1"/>
    </source>
</evidence>
<dbReference type="Proteomes" id="UP000789342">
    <property type="component" value="Unassembled WGS sequence"/>
</dbReference>
<dbReference type="EMBL" id="CAJVPV010030269">
    <property type="protein sequence ID" value="CAG8740452.1"/>
    <property type="molecule type" value="Genomic_DNA"/>
</dbReference>